<dbReference type="Gene3D" id="2.60.40.1080">
    <property type="match status" value="1"/>
</dbReference>
<dbReference type="InterPro" id="IPR026444">
    <property type="entry name" value="Secre_tail"/>
</dbReference>
<dbReference type="STRING" id="869213.GCA_000517085_04279"/>
<dbReference type="PROSITE" id="PS50853">
    <property type="entry name" value="FN3"/>
    <property type="match status" value="1"/>
</dbReference>
<gene>
    <name evidence="2" type="ORF">JCM21142_41493</name>
</gene>
<name>W7Y5K1_9BACT</name>
<proteinExistence type="predicted"/>
<dbReference type="Pfam" id="PF18962">
    <property type="entry name" value="Por_Secre_tail"/>
    <property type="match status" value="1"/>
</dbReference>
<dbReference type="AlphaFoldDB" id="W7Y5K1"/>
<dbReference type="Gene3D" id="3.30.160.710">
    <property type="match status" value="2"/>
</dbReference>
<dbReference type="InterPro" id="IPR036116">
    <property type="entry name" value="FN3_sf"/>
</dbReference>
<dbReference type="NCBIfam" id="TIGR04183">
    <property type="entry name" value="Por_Secre_tail"/>
    <property type="match status" value="1"/>
</dbReference>
<dbReference type="InterPro" id="IPR013783">
    <property type="entry name" value="Ig-like_fold"/>
</dbReference>
<evidence type="ECO:0000259" key="1">
    <source>
        <dbReference type="PROSITE" id="PS50853"/>
    </source>
</evidence>
<comment type="caution">
    <text evidence="2">The sequence shown here is derived from an EMBL/GenBank/DDBJ whole genome shotgun (WGS) entry which is preliminary data.</text>
</comment>
<evidence type="ECO:0000313" key="3">
    <source>
        <dbReference type="Proteomes" id="UP000019402"/>
    </source>
</evidence>
<feature type="domain" description="Fibronectin type-III" evidence="1">
    <location>
        <begin position="78"/>
        <end position="179"/>
    </location>
</feature>
<dbReference type="Gene3D" id="2.60.40.10">
    <property type="entry name" value="Immunoglobulins"/>
    <property type="match status" value="1"/>
</dbReference>
<dbReference type="Pfam" id="PF18676">
    <property type="entry name" value="MBG_2"/>
    <property type="match status" value="2"/>
</dbReference>
<sequence length="500" mass="51945">MPVLFIGKRNGTEVKRQEIEVTPTDISGGVGGWATATFSTDWNSLNIDELEVQSVGATNYVALDDMSLVIKNAPIAATVTAVSASSVTSSSVSVGGVVSGDGGGNVTERGVVYAQTSVNSNPAVGGTGVTKVSIGSGLGSYSTMLESLSANTSYTFNVYAINENGTSYGSAQEFTTKMVQTISFGTLPDVVYGDVDFSPGASVSSGLVVSYSTSDVSVATIVDGKVHIVGAGSCTIYADQAGNDSYGPAPQMEQSLTVGKAALTATADNQSKVYGAENPELTISYSGFVAGDTEADLESVPDILSLVSVSTPPGEYIIVIGDGSDDNYNFSYVDGLFTIMKGTLTVTAHDKEKSVGDENPELTYEISGFVSADDLTDLETLPTISCDATAASVAGTYDIVVDNAMDPNYNFVYENGTLTVQLSTDVNDIGSTQYAVWPNPTRGIIHVSGANAGSKYKVFGVTGNIVMDGEMESSQIDLSDLANGVYILVVDQFKVKIVKK</sequence>
<dbReference type="EMBL" id="BAMD01000014">
    <property type="protein sequence ID" value="GAF02848.1"/>
    <property type="molecule type" value="Genomic_DNA"/>
</dbReference>
<evidence type="ECO:0000313" key="2">
    <source>
        <dbReference type="EMBL" id="GAF02848.1"/>
    </source>
</evidence>
<organism evidence="2 3">
    <name type="scientific">Saccharicrinis fermentans DSM 9555 = JCM 21142</name>
    <dbReference type="NCBI Taxonomy" id="869213"/>
    <lineage>
        <taxon>Bacteria</taxon>
        <taxon>Pseudomonadati</taxon>
        <taxon>Bacteroidota</taxon>
        <taxon>Bacteroidia</taxon>
        <taxon>Marinilabiliales</taxon>
        <taxon>Marinilabiliaceae</taxon>
        <taxon>Saccharicrinis</taxon>
    </lineage>
</organism>
<protein>
    <recommendedName>
        <fullName evidence="1">Fibronectin type-III domain-containing protein</fullName>
    </recommendedName>
</protein>
<dbReference type="eggNOG" id="COG2911">
    <property type="taxonomic scope" value="Bacteria"/>
</dbReference>
<dbReference type="InterPro" id="IPR003961">
    <property type="entry name" value="FN3_dom"/>
</dbReference>
<accession>W7Y5K1</accession>
<reference evidence="2 3" key="1">
    <citation type="journal article" date="2014" name="Genome Announc.">
        <title>Draft Genome Sequence of Cytophaga fermentans JCM 21142T, a Facultative Anaerobe Isolated from Marine Mud.</title>
        <authorList>
            <person name="Starns D."/>
            <person name="Oshima K."/>
            <person name="Suda W."/>
            <person name="Iino T."/>
            <person name="Yuki M."/>
            <person name="Inoue J."/>
            <person name="Kitamura K."/>
            <person name="Iida T."/>
            <person name="Darby A."/>
            <person name="Hattori M."/>
            <person name="Ohkuma M."/>
        </authorList>
    </citation>
    <scope>NUCLEOTIDE SEQUENCE [LARGE SCALE GENOMIC DNA]</scope>
    <source>
        <strain evidence="2 3">JCM 21142</strain>
    </source>
</reference>
<dbReference type="Proteomes" id="UP000019402">
    <property type="component" value="Unassembled WGS sequence"/>
</dbReference>
<dbReference type="SUPFAM" id="SSF49265">
    <property type="entry name" value="Fibronectin type III"/>
    <property type="match status" value="1"/>
</dbReference>
<dbReference type="eggNOG" id="COG3656">
    <property type="taxonomic scope" value="Bacteria"/>
</dbReference>
<keyword evidence="3" id="KW-1185">Reference proteome</keyword>
<dbReference type="InterPro" id="IPR041286">
    <property type="entry name" value="MBG_2"/>
</dbReference>